<protein>
    <submittedName>
        <fullName evidence="1">Uncharacterized protein</fullName>
    </submittedName>
</protein>
<reference evidence="1 2" key="1">
    <citation type="journal article" date="2013" name="PLoS Genet.">
        <title>Plant-symbiotic fungi as chemical engineers: Multi-genome analysis of the Clavicipitaceae reveals dynamics of alkaloid loci.</title>
        <authorList>
            <person name="Schardl C.L."/>
            <person name="Young C.A."/>
            <person name="Hesse U."/>
            <person name="Amyotte S.G."/>
            <person name="Andreeva K."/>
            <person name="Calie P.J."/>
            <person name="Fleetwood D.J."/>
            <person name="Haws D.C."/>
            <person name="Moore N."/>
            <person name="Oeser B."/>
            <person name="Panaccione D.G."/>
            <person name="Schweri K.K."/>
            <person name="Voisey C.R."/>
            <person name="Farman M.L."/>
            <person name="Jaromczyk J.W."/>
            <person name="Roe B.A."/>
            <person name="O'Sullivan D.M."/>
            <person name="Scott B."/>
            <person name="Tudzynski P."/>
            <person name="An Z."/>
            <person name="Arnaoudova E.G."/>
            <person name="Bullock C.T."/>
            <person name="Charlton N.D."/>
            <person name="Chen L."/>
            <person name="Cox M."/>
            <person name="Dinkins R.D."/>
            <person name="Florea S."/>
            <person name="Glenn A.E."/>
            <person name="Gordon A."/>
            <person name="Gueldener U."/>
            <person name="Harris D.R."/>
            <person name="Hollin W."/>
            <person name="Jaromczyk J."/>
            <person name="Johnson R.D."/>
            <person name="Khan A.K."/>
            <person name="Leistner E."/>
            <person name="Leuchtmann A."/>
            <person name="Li C."/>
            <person name="Liu J."/>
            <person name="Liu J."/>
            <person name="Liu M."/>
            <person name="Mace W."/>
            <person name="Machado C."/>
            <person name="Nagabhyru P."/>
            <person name="Pan J."/>
            <person name="Schmid J."/>
            <person name="Sugawara K."/>
            <person name="Steiner U."/>
            <person name="Takach J.E."/>
            <person name="Tanaka E."/>
            <person name="Webb J.S."/>
            <person name="Wilson E.V."/>
            <person name="Wiseman J.L."/>
            <person name="Yoshida R."/>
            <person name="Zeng Z."/>
        </authorList>
    </citation>
    <scope>NUCLEOTIDE SEQUENCE [LARGE SCALE GENOMIC DNA]</scope>
    <source>
        <strain evidence="1 2">20.1</strain>
    </source>
</reference>
<gene>
    <name evidence="1" type="ORF">CPUR_01663</name>
</gene>
<comment type="caution">
    <text evidence="1">The sequence shown here is derived from an EMBL/GenBank/DDBJ whole genome shotgun (WGS) entry which is preliminary data.</text>
</comment>
<dbReference type="HOGENOM" id="CLU_1959337_0_0_1"/>
<sequence length="128" mass="13859">MERPERRCHRIRLDQAGEKTSSDFAVTGLAVNGYGVTANTAQQIGTAILPCRTGSKLIYLTLPHTTYDANATCNLVSLSQLRANGTKVDYVKNDFVLTTDLGFDLEAVSSFCGSHSSCEVNSSIHTKD</sequence>
<evidence type="ECO:0000313" key="1">
    <source>
        <dbReference type="EMBL" id="CCE28189.1"/>
    </source>
</evidence>
<organism evidence="1 2">
    <name type="scientific">Claviceps purpurea (strain 20.1)</name>
    <name type="common">Ergot fungus</name>
    <name type="synonym">Sphacelia segetum</name>
    <dbReference type="NCBI Taxonomy" id="1111077"/>
    <lineage>
        <taxon>Eukaryota</taxon>
        <taxon>Fungi</taxon>
        <taxon>Dikarya</taxon>
        <taxon>Ascomycota</taxon>
        <taxon>Pezizomycotina</taxon>
        <taxon>Sordariomycetes</taxon>
        <taxon>Hypocreomycetidae</taxon>
        <taxon>Hypocreales</taxon>
        <taxon>Clavicipitaceae</taxon>
        <taxon>Claviceps</taxon>
    </lineage>
</organism>
<dbReference type="Proteomes" id="UP000016801">
    <property type="component" value="Unassembled WGS sequence"/>
</dbReference>
<proteinExistence type="predicted"/>
<name>M1WBC0_CLAP2</name>
<dbReference type="VEuPathDB" id="FungiDB:CPUR_01663"/>
<dbReference type="EMBL" id="CAGA01000007">
    <property type="protein sequence ID" value="CCE28189.1"/>
    <property type="molecule type" value="Genomic_DNA"/>
</dbReference>
<dbReference type="OrthoDB" id="7691805at2759"/>
<evidence type="ECO:0000313" key="2">
    <source>
        <dbReference type="Proteomes" id="UP000016801"/>
    </source>
</evidence>
<accession>M1WBC0</accession>
<dbReference type="AlphaFoldDB" id="M1WBC0"/>
<keyword evidence="2" id="KW-1185">Reference proteome</keyword>